<keyword evidence="3" id="KW-1185">Reference proteome</keyword>
<name>D5IEX1_9VIRU</name>
<organism evidence="2 3">
    <name type="scientific">Sulfolobus turreted icosahedral virus 2</name>
    <dbReference type="NCBI Taxonomy" id="754004"/>
    <lineage>
        <taxon>Viruses</taxon>
        <taxon>Varidnaviria</taxon>
        <taxon>Abadenavirae</taxon>
        <taxon>Produgelaviricota</taxon>
        <taxon>Belvinaviricetes</taxon>
        <taxon>Belfryvirales</taxon>
        <taxon>Turriviridae</taxon>
        <taxon>Alphaturrivirus</taxon>
        <taxon>Alphaturrivirus hveragerdiense</taxon>
    </lineage>
</organism>
<proteinExistence type="predicted"/>
<sequence>MVFLVLVQIHIVSFLCPYNHFRVAIKKIIIIISIAIIAITNGLKMAPNEVVSMNFWGGSLSGGGA</sequence>
<dbReference type="GeneID" id="9086694"/>
<evidence type="ECO:0000256" key="1">
    <source>
        <dbReference type="SAM" id="Phobius"/>
    </source>
</evidence>
<protein>
    <submittedName>
        <fullName evidence="2">Uncharacterized protein</fullName>
    </submittedName>
</protein>
<keyword evidence="1" id="KW-0472">Membrane</keyword>
<dbReference type="KEGG" id="vg:9086694"/>
<keyword evidence="1" id="KW-0812">Transmembrane</keyword>
<reference evidence="2 3" key="1">
    <citation type="journal article" date="2010" name="J. Virol.">
        <title>Familial relationships in hyperthermo- and acidophilic archaeal viruses.</title>
        <authorList>
            <person name="Happonen L.J."/>
            <person name="Redder P."/>
            <person name="Peng X."/>
            <person name="Reigstad L.J."/>
            <person name="Prangishvili D."/>
            <person name="Butcher S.J."/>
        </authorList>
    </citation>
    <scope>NUCLEOTIDE SEQUENCE [LARGE SCALE GENOMIC DNA]</scope>
</reference>
<gene>
    <name evidence="2" type="ORF">STIV2_E65</name>
</gene>
<evidence type="ECO:0000313" key="3">
    <source>
        <dbReference type="Proteomes" id="UP000008240"/>
    </source>
</evidence>
<dbReference type="Proteomes" id="UP000008240">
    <property type="component" value="Segment"/>
</dbReference>
<feature type="transmembrane region" description="Helical" evidence="1">
    <location>
        <begin position="24"/>
        <end position="43"/>
    </location>
</feature>
<dbReference type="RefSeq" id="YP_003591078.1">
    <property type="nucleotide sequence ID" value="NC_014099.1"/>
</dbReference>
<dbReference type="EMBL" id="GU080336">
    <property type="protein sequence ID" value="ADF27774.1"/>
    <property type="molecule type" value="Genomic_DNA"/>
</dbReference>
<accession>D5IEX1</accession>
<keyword evidence="1" id="KW-1133">Transmembrane helix</keyword>
<evidence type="ECO:0000313" key="2">
    <source>
        <dbReference type="EMBL" id="ADF27774.1"/>
    </source>
</evidence>